<proteinExistence type="predicted"/>
<dbReference type="KEGG" id="lrs:PX52LOC_02356"/>
<protein>
    <submittedName>
        <fullName evidence="1">Uncharacterized protein</fullName>
    </submittedName>
</protein>
<reference evidence="2" key="1">
    <citation type="submission" date="2019-08" db="EMBL/GenBank/DDBJ databases">
        <title>Limnoglobus roseus gen. nov., sp. nov., a novel freshwater planctomycete with a giant genome from the family Gemmataceae.</title>
        <authorList>
            <person name="Kulichevskaya I.S."/>
            <person name="Naumoff D.G."/>
            <person name="Miroshnikov K."/>
            <person name="Ivanova A."/>
            <person name="Philippov D.A."/>
            <person name="Hakobyan A."/>
            <person name="Rijpstra I.C."/>
            <person name="Sinninghe Damste J.S."/>
            <person name="Liesack W."/>
            <person name="Dedysh S.N."/>
        </authorList>
    </citation>
    <scope>NUCLEOTIDE SEQUENCE [LARGE SCALE GENOMIC DNA]</scope>
    <source>
        <strain evidence="2">PX52</strain>
    </source>
</reference>
<evidence type="ECO:0000313" key="1">
    <source>
        <dbReference type="EMBL" id="QEL15437.1"/>
    </source>
</evidence>
<sequence>MMLARSPHAPGGHRRGAILLVTLTLVALFAVVALSFALYGESQATWSRLNRESIATNDNPPSAAAMANLFLGRFIYPMDPQSTTTYGTTANALLNGIRGYDMATMVYGFHPNGGNNVPYNGIGTVFEDLSTNMGATSVGITDRRQVVNYSWQFDRSGAGNNRVFDPEFLGVRSAATTVPATAYVGRNAPYTYPDRNNLYVAVQDPISGRIIKVSYVSPHFNGGVYTAPDTTPPVDRRLAPPMSVSLGSNNGLSAANDDWLNAAGRYKSIRPRPIDHSFDSLDGRGAVSDFPFPPANPDGTYTGDVQNIPNTEGIQRNDAIWTNVGLPVTRWRDKNIIALVAPTILPLDGRVNTNVAGNLMGGSSQGFGPWEIGLARVFPSSSADPGQLISTRMGSTNPSPRGASGVTSYPFPSVPQTSALVNWDGGGASSAPTIPTSTTTAYATQPYSNPTYPNPGYGDATESTGAVPQMFNPYSWNAFTSSTPKLFSFADLRRSAVKYSGRVVSGVAVDYTQPYFLPPSTGLADLNQTGTSAGVNAVRARVTTTSNSIARAQLQPNYRDYAGDATTNPTGRTLMVNGTALAVGGTNIDDLQLRSPYTSANTGTAGSWATDFTQDATATTINRYRSAMAAIGPVNLNRTLFDYRTDTTKSLADPVNAGTPMAARLLQASTERNQLAREVFIRLIAAVGAKANITGPTTVNLPNPAAGYALTVGTATATATAADYDVLRYLAQIAANIVDLVDNDDISTPFVWNPLNTAMPFDPTNFSPTELPNRVVYGVEKPRVVINEAYSEVTNDPSDRGKSAASQSFRVKFWLELLNTGNTDTFGSPLGGIPNTADTSALAGNVPFSYNVMTPPMTAPYTFAPAPPVPYRVQVFQSGSTAVTDLSNPQNITGTVSSTMPNLQVDSPTFVNATPSYVYSIEPNNGQPQAAGSRNGIAVVGPDVPADPAMKEYAPTNATMLKDNDSAGVRMYYTIPVAMDANYKTNVLNVISNHTVVLQRLANPYVPSDPTNPYLTVDYMTHVHSEDGVQLVQSPGGVAPGTRSATTPTAIENRVSVGRIQPYMGAEGPVGMNNKLPTTYATSCVVSASQPMPAPMPLPQQPVTSLFRHNSQNYPSTMMMSSDNMIRLPFEWMPHFDRPLVNSIELLHAAVGRTDQVTHQFATIGATPVANQHTVPWTSAAAPLYRALELLSVKPWGYGLPEGGRVPGKININMIWDQSVLEALLDQSTTAPNNANSFQGSDVTSLLNGIFFSPTADSTQPSFASFARTKSTASIGSTVDEVGPTYVDGTITRGADRPFKPLGTATFAATATPPPPGSLLPSGSGIADTILRMNTTTGAPAIYRTSSTIPPAMTPSQITHPYLQAEMLGKMYNNITTTSDTYLVVMTVGYFEVRNNGPYDTTNPPVLGKEVFSDIPGDLRAKFVAVVDRSMIAAAPVAPTTVPVTATPTAQQSKGLWFTETATSNPAPMTAPPVGMSLVQFRATGFGPHPKDTTGTINAISYVYEGRTYFLVVGPPTPLPPAVANDPNTTFTLVLGTGAAAQAVNVASLGFDLNNNMTIDPNEYFDSTTGIANVLVTGSLTLRPGLAVSNGISANPGPQPGFDIGSPQYQGVVPYFEPVTTGR</sequence>
<organism evidence="1 2">
    <name type="scientific">Limnoglobus roseus</name>
    <dbReference type="NCBI Taxonomy" id="2598579"/>
    <lineage>
        <taxon>Bacteria</taxon>
        <taxon>Pseudomonadati</taxon>
        <taxon>Planctomycetota</taxon>
        <taxon>Planctomycetia</taxon>
        <taxon>Gemmatales</taxon>
        <taxon>Gemmataceae</taxon>
        <taxon>Limnoglobus</taxon>
    </lineage>
</organism>
<gene>
    <name evidence="1" type="ORF">PX52LOC_02356</name>
</gene>
<evidence type="ECO:0000313" key="2">
    <source>
        <dbReference type="Proteomes" id="UP000324974"/>
    </source>
</evidence>
<dbReference type="OrthoDB" id="219623at2"/>
<accession>A0A5C1AB37</accession>
<keyword evidence="2" id="KW-1185">Reference proteome</keyword>
<dbReference type="Proteomes" id="UP000324974">
    <property type="component" value="Chromosome"/>
</dbReference>
<name>A0A5C1AB37_9BACT</name>
<dbReference type="RefSeq" id="WP_149110255.1">
    <property type="nucleotide sequence ID" value="NZ_CP042425.1"/>
</dbReference>
<dbReference type="EMBL" id="CP042425">
    <property type="protein sequence ID" value="QEL15437.1"/>
    <property type="molecule type" value="Genomic_DNA"/>
</dbReference>